<dbReference type="EMBL" id="CP042806">
    <property type="protein sequence ID" value="QEE31051.1"/>
    <property type="molecule type" value="Genomic_DNA"/>
</dbReference>
<organism evidence="3 4">
    <name type="scientific">Terriglobus albidus</name>
    <dbReference type="NCBI Taxonomy" id="1592106"/>
    <lineage>
        <taxon>Bacteria</taxon>
        <taxon>Pseudomonadati</taxon>
        <taxon>Acidobacteriota</taxon>
        <taxon>Terriglobia</taxon>
        <taxon>Terriglobales</taxon>
        <taxon>Acidobacteriaceae</taxon>
        <taxon>Terriglobus</taxon>
    </lineage>
</organism>
<dbReference type="OrthoDB" id="9811743at2"/>
<proteinExistence type="inferred from homology"/>
<gene>
    <name evidence="3" type="ORF">FTW19_25430</name>
</gene>
<dbReference type="Pfam" id="PF01370">
    <property type="entry name" value="Epimerase"/>
    <property type="match status" value="1"/>
</dbReference>
<dbReference type="KEGG" id="talb:FTW19_25430"/>
<keyword evidence="4" id="KW-1185">Reference proteome</keyword>
<evidence type="ECO:0000259" key="2">
    <source>
        <dbReference type="Pfam" id="PF01370"/>
    </source>
</evidence>
<comment type="similarity">
    <text evidence="1">Belongs to the NAD(P)-dependent epimerase/dehydratase family.</text>
</comment>
<dbReference type="Proteomes" id="UP000321820">
    <property type="component" value="Chromosome"/>
</dbReference>
<feature type="domain" description="NAD-dependent epimerase/dehydratase" evidence="2">
    <location>
        <begin position="4"/>
        <end position="224"/>
    </location>
</feature>
<name>A0A5B9EKY6_9BACT</name>
<dbReference type="InterPro" id="IPR001509">
    <property type="entry name" value="Epimerase_deHydtase"/>
</dbReference>
<dbReference type="RefSeq" id="WP_147650345.1">
    <property type="nucleotide sequence ID" value="NZ_CP042806.1"/>
</dbReference>
<evidence type="ECO:0000256" key="1">
    <source>
        <dbReference type="ARBA" id="ARBA00007637"/>
    </source>
</evidence>
<dbReference type="SUPFAM" id="SSF51735">
    <property type="entry name" value="NAD(P)-binding Rossmann-fold domains"/>
    <property type="match status" value="1"/>
</dbReference>
<dbReference type="InterPro" id="IPR036291">
    <property type="entry name" value="NAD(P)-bd_dom_sf"/>
</dbReference>
<sequence>MHTLVTGASGFFGDVLKRRLLREGHTVVNIDLERDEDTLPGLTSIQGDLRDKALMQRVFSEHRFDAIFHVAAQLAHGARIDEHLLWTSNVDATRLLADLAVEHGVKPFVFTSTNCLWAANMGRPITEEDTPAPVEIYGRSKWEAEKILLGYTDRLNVVTLRCPTIMDSGRLGLLAILYEFIDDHKTVWVVGPGDNTYQFIYADDLATACIQAAGYNGSNTFNVGSDNVKSMRAVYESVITAAGSRSKVRSLPEGPTIAAMIAAHKLKLSPLGPYHYKMIAESFLFDTTRIKRELGWRPTLTNEEMLLRAYSYYSQNRKEIAARTDVSAHRKPASMGIIRLLKWLS</sequence>
<dbReference type="AlphaFoldDB" id="A0A5B9EKY6"/>
<evidence type="ECO:0000313" key="3">
    <source>
        <dbReference type="EMBL" id="QEE31051.1"/>
    </source>
</evidence>
<evidence type="ECO:0000313" key="4">
    <source>
        <dbReference type="Proteomes" id="UP000321820"/>
    </source>
</evidence>
<protein>
    <submittedName>
        <fullName evidence="3">NAD(P)-dependent oxidoreductase</fullName>
    </submittedName>
</protein>
<accession>A0A5B9EKY6</accession>
<dbReference type="PANTHER" id="PTHR43000">
    <property type="entry name" value="DTDP-D-GLUCOSE 4,6-DEHYDRATASE-RELATED"/>
    <property type="match status" value="1"/>
</dbReference>
<reference evidence="3 4" key="1">
    <citation type="submission" date="2019-08" db="EMBL/GenBank/DDBJ databases">
        <title>Complete genome sequence of Terriglobus albidus strain ORNL.</title>
        <authorList>
            <person name="Podar M."/>
        </authorList>
    </citation>
    <scope>NUCLEOTIDE SEQUENCE [LARGE SCALE GENOMIC DNA]</scope>
    <source>
        <strain evidence="3 4">ORNL</strain>
    </source>
</reference>
<dbReference type="Gene3D" id="3.40.50.720">
    <property type="entry name" value="NAD(P)-binding Rossmann-like Domain"/>
    <property type="match status" value="1"/>
</dbReference>